<reference evidence="2" key="1">
    <citation type="submission" date="2017-02" db="UniProtKB">
        <authorList>
            <consortium name="WormBaseParasite"/>
        </authorList>
    </citation>
    <scope>IDENTIFICATION</scope>
</reference>
<name>A0A0M3HRF7_ASCLU</name>
<protein>
    <submittedName>
        <fullName evidence="2">Replication enhancer</fullName>
    </submittedName>
</protein>
<evidence type="ECO:0000313" key="2">
    <source>
        <dbReference type="WBParaSite" id="ALUE_0000488601-mRNA-1"/>
    </source>
</evidence>
<dbReference type="AlphaFoldDB" id="A0A0M3HRF7"/>
<evidence type="ECO:0000313" key="1">
    <source>
        <dbReference type="Proteomes" id="UP000036681"/>
    </source>
</evidence>
<dbReference type="WBParaSite" id="ALUE_0000488601-mRNA-1">
    <property type="protein sequence ID" value="ALUE_0000488601-mRNA-1"/>
    <property type="gene ID" value="ALUE_0000488601"/>
</dbReference>
<dbReference type="Proteomes" id="UP000036681">
    <property type="component" value="Unplaced"/>
</dbReference>
<organism evidence="1 2">
    <name type="scientific">Ascaris lumbricoides</name>
    <name type="common">Giant roundworm</name>
    <dbReference type="NCBI Taxonomy" id="6252"/>
    <lineage>
        <taxon>Eukaryota</taxon>
        <taxon>Metazoa</taxon>
        <taxon>Ecdysozoa</taxon>
        <taxon>Nematoda</taxon>
        <taxon>Chromadorea</taxon>
        <taxon>Rhabditida</taxon>
        <taxon>Spirurina</taxon>
        <taxon>Ascaridomorpha</taxon>
        <taxon>Ascaridoidea</taxon>
        <taxon>Ascarididae</taxon>
        <taxon>Ascaris</taxon>
    </lineage>
</organism>
<accession>A0A0M3HRF7</accession>
<sequence length="121" mass="14081">MVQRNYILKKFRCKFGDETHQHAFTYSLISPDSHFMLFRTIRYQQLRSGKVEHTIDVVSGSLINRWIATVSQRLNHLLGILTDAGLYVEHVIDKTMWLTTVDISSQSGTYFKKHNTEAVHI</sequence>
<proteinExistence type="predicted"/>
<keyword evidence="1" id="KW-1185">Reference proteome</keyword>